<protein>
    <submittedName>
        <fullName evidence="1">Uncharacterized protein</fullName>
    </submittedName>
</protein>
<keyword evidence="2" id="KW-1185">Reference proteome</keyword>
<organism evidence="1 2">
    <name type="scientific">Paragonimus westermani</name>
    <dbReference type="NCBI Taxonomy" id="34504"/>
    <lineage>
        <taxon>Eukaryota</taxon>
        <taxon>Metazoa</taxon>
        <taxon>Spiralia</taxon>
        <taxon>Lophotrochozoa</taxon>
        <taxon>Platyhelminthes</taxon>
        <taxon>Trematoda</taxon>
        <taxon>Digenea</taxon>
        <taxon>Plagiorchiida</taxon>
        <taxon>Troglotremata</taxon>
        <taxon>Troglotrematidae</taxon>
        <taxon>Paragonimus</taxon>
    </lineage>
</organism>
<reference evidence="1 2" key="1">
    <citation type="journal article" date="2019" name="Gigascience">
        <title>Whole-genome sequence of the oriental lung fluke Paragonimus westermani.</title>
        <authorList>
            <person name="Oey H."/>
            <person name="Zakrzewski M."/>
            <person name="Narain K."/>
            <person name="Devi K.R."/>
            <person name="Agatsuma T."/>
            <person name="Nawaratna S."/>
            <person name="Gobert G.N."/>
            <person name="Jones M.K."/>
            <person name="Ragan M.A."/>
            <person name="McManus D.P."/>
            <person name="Krause L."/>
        </authorList>
    </citation>
    <scope>NUCLEOTIDE SEQUENCE [LARGE SCALE GENOMIC DNA]</scope>
    <source>
        <strain evidence="1 2">IND2009</strain>
    </source>
</reference>
<dbReference type="Proteomes" id="UP000324629">
    <property type="component" value="Unassembled WGS sequence"/>
</dbReference>
<name>A0A5J4NA40_9TREM</name>
<evidence type="ECO:0000313" key="2">
    <source>
        <dbReference type="Proteomes" id="UP000324629"/>
    </source>
</evidence>
<dbReference type="AlphaFoldDB" id="A0A5J4NA40"/>
<accession>A0A5J4NA40</accession>
<evidence type="ECO:0000313" key="1">
    <source>
        <dbReference type="EMBL" id="KAA3672128.1"/>
    </source>
</evidence>
<dbReference type="EMBL" id="QNGE01005310">
    <property type="protein sequence ID" value="KAA3672128.1"/>
    <property type="molecule type" value="Genomic_DNA"/>
</dbReference>
<comment type="caution">
    <text evidence="1">The sequence shown here is derived from an EMBL/GenBank/DDBJ whole genome shotgun (WGS) entry which is preliminary data.</text>
</comment>
<proteinExistence type="predicted"/>
<gene>
    <name evidence="1" type="ORF">DEA37_0011023</name>
</gene>
<sequence length="283" mass="31764">MSHPNFHRLRGSLKEERRQTRVGKLTDEIMEDCLRHSQDAGVDLLPGERLTDLDYADDKVLLFDNFQSAQPETNNLDVTVSVTSTTCDDVEDFGRPSHFELSPVSNMRSPPTSPSFRSLFPTDKSDINENLTPSIFQSETFDQEGSGLQVDTMSLRTMVSSPPNWLKSHYTPPKRCGLEVLPEDRALRIRRHPLKSNTTANSTLRLQVFTGQTIDEACLPKCPGGTPLDPKLVLSVTKQRVLLRQKKARRLGFKGVRISSKTERRMSQLMRAIGDSPNPEASA</sequence>